<dbReference type="EMBL" id="FOOK01000005">
    <property type="protein sequence ID" value="SFF78039.1"/>
    <property type="molecule type" value="Genomic_DNA"/>
</dbReference>
<evidence type="ECO:0000313" key="1">
    <source>
        <dbReference type="EMBL" id="SFF78039.1"/>
    </source>
</evidence>
<organism evidence="1 2">
    <name type="scientific">Planifilum fulgidum</name>
    <dbReference type="NCBI Taxonomy" id="201973"/>
    <lineage>
        <taxon>Bacteria</taxon>
        <taxon>Bacillati</taxon>
        <taxon>Bacillota</taxon>
        <taxon>Bacilli</taxon>
        <taxon>Bacillales</taxon>
        <taxon>Thermoactinomycetaceae</taxon>
        <taxon>Planifilum</taxon>
    </lineage>
</organism>
<dbReference type="AlphaFoldDB" id="A0A1I2LHU9"/>
<dbReference type="Proteomes" id="UP000198661">
    <property type="component" value="Unassembled WGS sequence"/>
</dbReference>
<keyword evidence="2" id="KW-1185">Reference proteome</keyword>
<evidence type="ECO:0000313" key="2">
    <source>
        <dbReference type="Proteomes" id="UP000198661"/>
    </source>
</evidence>
<name>A0A1I2LHU9_9BACL</name>
<accession>A0A1I2LHU9</accession>
<gene>
    <name evidence="1" type="ORF">SAMN04488025_10519</name>
</gene>
<protein>
    <submittedName>
        <fullName evidence="1">Uncharacterized protein</fullName>
    </submittedName>
</protein>
<dbReference type="STRING" id="201973.SAMN04488025_10519"/>
<sequence length="50" mass="5684">MRGETPLFEQVFYPPLSLKIFCTGKYEAVKKGPLIFVTSSHFLLTLIHKG</sequence>
<reference evidence="1 2" key="1">
    <citation type="submission" date="2016-10" db="EMBL/GenBank/DDBJ databases">
        <authorList>
            <person name="de Groot N.N."/>
        </authorList>
    </citation>
    <scope>NUCLEOTIDE SEQUENCE [LARGE SCALE GENOMIC DNA]</scope>
    <source>
        <strain evidence="1 2">DSM 44945</strain>
    </source>
</reference>
<proteinExistence type="predicted"/>